<accession>A0A4Y7JN23</accession>
<dbReference type="Gramene" id="RZC61956">
    <property type="protein sequence ID" value="RZC61956"/>
    <property type="gene ID" value="C5167_023701"/>
</dbReference>
<dbReference type="AlphaFoldDB" id="A0A4Y7JN23"/>
<evidence type="ECO:0000313" key="1">
    <source>
        <dbReference type="EMBL" id="RZC61956.1"/>
    </source>
</evidence>
<keyword evidence="2" id="KW-1185">Reference proteome</keyword>
<dbReference type="EMBL" id="CM010719">
    <property type="protein sequence ID" value="RZC61956.1"/>
    <property type="molecule type" value="Genomic_DNA"/>
</dbReference>
<name>A0A4Y7JN23_PAPSO</name>
<protein>
    <submittedName>
        <fullName evidence="1">Uncharacterized protein</fullName>
    </submittedName>
</protein>
<proteinExistence type="predicted"/>
<sequence length="221" mass="24064">MDNGDVDKRIRPLDLGMLPPWEITVTLADGGKQNIKIPYSEGTHAVGLPLGSDVPNVIASNYKTLLCMVNGMTSIISNPTLKLEQQQKVAACHLDNLNRFRFEELTCTVGAGMAVPQAPVSPSKKRKLSTEVSGPCDTQEVCLEKPEHLPPPTSNDKPTIPALLVQESMIEENIDESDDLTLTRVKRLRGENVSTIASLTCSDAHTEKVEFNGGVASWEPF</sequence>
<dbReference type="OrthoDB" id="1871659at2759"/>
<organism evidence="1 2">
    <name type="scientific">Papaver somniferum</name>
    <name type="common">Opium poppy</name>
    <dbReference type="NCBI Taxonomy" id="3469"/>
    <lineage>
        <taxon>Eukaryota</taxon>
        <taxon>Viridiplantae</taxon>
        <taxon>Streptophyta</taxon>
        <taxon>Embryophyta</taxon>
        <taxon>Tracheophyta</taxon>
        <taxon>Spermatophyta</taxon>
        <taxon>Magnoliopsida</taxon>
        <taxon>Ranunculales</taxon>
        <taxon>Papaveraceae</taxon>
        <taxon>Papaveroideae</taxon>
        <taxon>Papaver</taxon>
    </lineage>
</organism>
<evidence type="ECO:0000313" key="2">
    <source>
        <dbReference type="Proteomes" id="UP000316621"/>
    </source>
</evidence>
<gene>
    <name evidence="1" type="ORF">C5167_023701</name>
</gene>
<reference evidence="1 2" key="1">
    <citation type="journal article" date="2018" name="Science">
        <title>The opium poppy genome and morphinan production.</title>
        <authorList>
            <person name="Guo L."/>
            <person name="Winzer T."/>
            <person name="Yang X."/>
            <person name="Li Y."/>
            <person name="Ning Z."/>
            <person name="He Z."/>
            <person name="Teodor R."/>
            <person name="Lu Y."/>
            <person name="Bowser T.A."/>
            <person name="Graham I.A."/>
            <person name="Ye K."/>
        </authorList>
    </citation>
    <scope>NUCLEOTIDE SEQUENCE [LARGE SCALE GENOMIC DNA]</scope>
    <source>
        <strain evidence="2">cv. HN1</strain>
        <tissue evidence="1">Leaves</tissue>
    </source>
</reference>
<dbReference type="Proteomes" id="UP000316621">
    <property type="component" value="Chromosome 5"/>
</dbReference>